<dbReference type="EMBL" id="BAAADO010000005">
    <property type="protein sequence ID" value="GAA0497116.1"/>
    <property type="molecule type" value="Genomic_DNA"/>
</dbReference>
<comment type="caution">
    <text evidence="2">The sequence shown here is derived from an EMBL/GenBank/DDBJ whole genome shotgun (WGS) entry which is preliminary data.</text>
</comment>
<dbReference type="SUPFAM" id="SSF53850">
    <property type="entry name" value="Periplasmic binding protein-like II"/>
    <property type="match status" value="1"/>
</dbReference>
<dbReference type="PROSITE" id="PS51257">
    <property type="entry name" value="PROKAR_LIPOPROTEIN"/>
    <property type="match status" value="1"/>
</dbReference>
<protein>
    <submittedName>
        <fullName evidence="2">ABC transporter substrate-binding protein</fullName>
    </submittedName>
</protein>
<evidence type="ECO:0000256" key="1">
    <source>
        <dbReference type="SAM" id="SignalP"/>
    </source>
</evidence>
<keyword evidence="1" id="KW-0732">Signal</keyword>
<gene>
    <name evidence="2" type="ORF">GCM10008986_25110</name>
</gene>
<evidence type="ECO:0000313" key="3">
    <source>
        <dbReference type="Proteomes" id="UP001500880"/>
    </source>
</evidence>
<dbReference type="Gene3D" id="3.40.190.10">
    <property type="entry name" value="Periplasmic binding protein-like II"/>
    <property type="match status" value="2"/>
</dbReference>
<feature type="chain" id="PRO_5046376829" evidence="1">
    <location>
        <begin position="22"/>
        <end position="433"/>
    </location>
</feature>
<dbReference type="InterPro" id="IPR050490">
    <property type="entry name" value="Bact_solute-bd_prot1"/>
</dbReference>
<reference evidence="3" key="1">
    <citation type="journal article" date="2019" name="Int. J. Syst. Evol. Microbiol.">
        <title>The Global Catalogue of Microorganisms (GCM) 10K type strain sequencing project: providing services to taxonomists for standard genome sequencing and annotation.</title>
        <authorList>
            <consortium name="The Broad Institute Genomics Platform"/>
            <consortium name="The Broad Institute Genome Sequencing Center for Infectious Disease"/>
            <person name="Wu L."/>
            <person name="Ma J."/>
        </authorList>
    </citation>
    <scope>NUCLEOTIDE SEQUENCE [LARGE SCALE GENOMIC DNA]</scope>
    <source>
        <strain evidence="3">JCM 12389</strain>
    </source>
</reference>
<name>A0ABP3LD58_9BACI</name>
<sequence length="433" mass="47854">MKVRKAVSFMFVLIVSVFVLAACTGDEDASNESDSGDTKTVKFMHLWPEGSSAQHHKVVNDIISNFENENPNITIDLEVLSNEQYKDKIKVLSTSDELPDVGMTWAAGYMKPYVEGDMYAPLDDILNKDDFVSGTTEAFSVDGTTYGLPLELNTSYVFYNKAIFDEYGLEAPQTLEELKEVVATLNENGVNPIALGNKDAWTGSMWYMYLADRLSGNEDVLTQAINREGSFEDPALVQAAEEVQGLVEEDAFIQGFNGIGDQEAKSMFMAEQAAMYLIATWDLPNYTTNDDVSQEFRDNVGYFKFPTADGNGNKDNYIGGTGVGLFVSQNSDVKEEAKKFASYLVEQWGERSVTDVGIIPATKVDTDSMELPEMYNNVLNDLNSANNITLYADVQMNAEDAQVHLDAIQALFGGEITPEEFAKRNEEALADEG</sequence>
<proteinExistence type="predicted"/>
<dbReference type="RefSeq" id="WP_343841657.1">
    <property type="nucleotide sequence ID" value="NZ_BAAADO010000005.1"/>
</dbReference>
<dbReference type="PANTHER" id="PTHR43649:SF12">
    <property type="entry name" value="DIACETYLCHITOBIOSE BINDING PROTEIN DASA"/>
    <property type="match status" value="1"/>
</dbReference>
<dbReference type="PANTHER" id="PTHR43649">
    <property type="entry name" value="ARABINOSE-BINDING PROTEIN-RELATED"/>
    <property type="match status" value="1"/>
</dbReference>
<dbReference type="Proteomes" id="UP001500880">
    <property type="component" value="Unassembled WGS sequence"/>
</dbReference>
<evidence type="ECO:0000313" key="2">
    <source>
        <dbReference type="EMBL" id="GAA0497116.1"/>
    </source>
</evidence>
<feature type="signal peptide" evidence="1">
    <location>
        <begin position="1"/>
        <end position="21"/>
    </location>
</feature>
<dbReference type="InterPro" id="IPR006059">
    <property type="entry name" value="SBP"/>
</dbReference>
<keyword evidence="3" id="KW-1185">Reference proteome</keyword>
<dbReference type="Pfam" id="PF01547">
    <property type="entry name" value="SBP_bac_1"/>
    <property type="match status" value="1"/>
</dbReference>
<accession>A0ABP3LD58</accession>
<organism evidence="2 3">
    <name type="scientific">Salinibacillus aidingensis</name>
    <dbReference type="NCBI Taxonomy" id="237684"/>
    <lineage>
        <taxon>Bacteria</taxon>
        <taxon>Bacillati</taxon>
        <taxon>Bacillota</taxon>
        <taxon>Bacilli</taxon>
        <taxon>Bacillales</taxon>
        <taxon>Bacillaceae</taxon>
        <taxon>Salinibacillus</taxon>
    </lineage>
</organism>